<keyword evidence="3" id="KW-1185">Reference proteome</keyword>
<name>A0A8S1RQK3_9CILI</name>
<sequence>MQCWLVYFQQLLLTMLITFNFIGLIVTNCLNSIYYQYIPTNLDFCQLCVSLSNYAIQSNLAYHARNSFITMFFSTLSNCKKHFKKFYCYIILKKENIYSMIKYINLSFSQI</sequence>
<dbReference type="Proteomes" id="UP000692954">
    <property type="component" value="Unassembled WGS sequence"/>
</dbReference>
<keyword evidence="1" id="KW-1133">Transmembrane helix</keyword>
<keyword evidence="1" id="KW-0472">Membrane</keyword>
<proteinExistence type="predicted"/>
<evidence type="ECO:0000313" key="2">
    <source>
        <dbReference type="EMBL" id="CAD8129339.1"/>
    </source>
</evidence>
<accession>A0A8S1RQK3</accession>
<gene>
    <name evidence="2" type="ORF">PSON_ATCC_30995.1.T2170012</name>
</gene>
<reference evidence="2" key="1">
    <citation type="submission" date="2021-01" db="EMBL/GenBank/DDBJ databases">
        <authorList>
            <consortium name="Genoscope - CEA"/>
            <person name="William W."/>
        </authorList>
    </citation>
    <scope>NUCLEOTIDE SEQUENCE</scope>
</reference>
<protein>
    <recommendedName>
        <fullName evidence="4">Transmembrane protein</fullName>
    </recommendedName>
</protein>
<feature type="transmembrane region" description="Helical" evidence="1">
    <location>
        <begin position="6"/>
        <end position="26"/>
    </location>
</feature>
<evidence type="ECO:0008006" key="4">
    <source>
        <dbReference type="Google" id="ProtNLM"/>
    </source>
</evidence>
<evidence type="ECO:0000313" key="3">
    <source>
        <dbReference type="Proteomes" id="UP000692954"/>
    </source>
</evidence>
<evidence type="ECO:0000256" key="1">
    <source>
        <dbReference type="SAM" id="Phobius"/>
    </source>
</evidence>
<dbReference type="AlphaFoldDB" id="A0A8S1RQK3"/>
<keyword evidence="1" id="KW-0812">Transmembrane</keyword>
<comment type="caution">
    <text evidence="2">The sequence shown here is derived from an EMBL/GenBank/DDBJ whole genome shotgun (WGS) entry which is preliminary data.</text>
</comment>
<dbReference type="EMBL" id="CAJJDN010000217">
    <property type="protein sequence ID" value="CAD8129339.1"/>
    <property type="molecule type" value="Genomic_DNA"/>
</dbReference>
<organism evidence="2 3">
    <name type="scientific">Paramecium sonneborni</name>
    <dbReference type="NCBI Taxonomy" id="65129"/>
    <lineage>
        <taxon>Eukaryota</taxon>
        <taxon>Sar</taxon>
        <taxon>Alveolata</taxon>
        <taxon>Ciliophora</taxon>
        <taxon>Intramacronucleata</taxon>
        <taxon>Oligohymenophorea</taxon>
        <taxon>Peniculida</taxon>
        <taxon>Parameciidae</taxon>
        <taxon>Paramecium</taxon>
    </lineage>
</organism>